<organism evidence="1 2">
    <name type="scientific">Desulfotomaculum copahuensis</name>
    <dbReference type="NCBI Taxonomy" id="1838280"/>
    <lineage>
        <taxon>Bacteria</taxon>
        <taxon>Bacillati</taxon>
        <taxon>Bacillota</taxon>
        <taxon>Clostridia</taxon>
        <taxon>Eubacteriales</taxon>
        <taxon>Desulfotomaculaceae</taxon>
        <taxon>Desulfotomaculum</taxon>
    </lineage>
</organism>
<keyword evidence="2" id="KW-1185">Reference proteome</keyword>
<dbReference type="AlphaFoldDB" id="A0A1B7LGP3"/>
<name>A0A1B7LGP3_9FIRM</name>
<gene>
    <name evidence="1" type="ORF">A6M21_06915</name>
</gene>
<comment type="caution">
    <text evidence="1">The sequence shown here is derived from an EMBL/GenBank/DDBJ whole genome shotgun (WGS) entry which is preliminary data.</text>
</comment>
<dbReference type="EMBL" id="LYVF01000069">
    <property type="protein sequence ID" value="OAT85265.1"/>
    <property type="molecule type" value="Genomic_DNA"/>
</dbReference>
<evidence type="ECO:0000313" key="1">
    <source>
        <dbReference type="EMBL" id="OAT85265.1"/>
    </source>
</evidence>
<reference evidence="1 2" key="1">
    <citation type="submission" date="2016-04" db="EMBL/GenBank/DDBJ databases">
        <authorList>
            <person name="Evans L.H."/>
            <person name="Alamgir A."/>
            <person name="Owens N."/>
            <person name="Weber N.D."/>
            <person name="Virtaneva K."/>
            <person name="Barbian K."/>
            <person name="Babar A."/>
            <person name="Rosenke K."/>
        </authorList>
    </citation>
    <scope>NUCLEOTIDE SEQUENCE [LARGE SCALE GENOMIC DNA]</scope>
    <source>
        <strain evidence="1 2">LMa1</strain>
    </source>
</reference>
<evidence type="ECO:0000313" key="2">
    <source>
        <dbReference type="Proteomes" id="UP000078532"/>
    </source>
</evidence>
<protein>
    <submittedName>
        <fullName evidence="1">Uncharacterized protein</fullName>
    </submittedName>
</protein>
<dbReference type="STRING" id="1838280.A6M21_06915"/>
<dbReference type="RefSeq" id="WP_066667020.1">
    <property type="nucleotide sequence ID" value="NZ_LYVF01000069.1"/>
</dbReference>
<dbReference type="Proteomes" id="UP000078532">
    <property type="component" value="Unassembled WGS sequence"/>
</dbReference>
<proteinExistence type="predicted"/>
<accession>A0A1B7LGP3</accession>
<sequence>MGTCKINRIDLDLCRIARAMEEIKTGVFKLKEFSGGMQCVIRNCDRIMASLAMIQINCEINDIDEMEKGNY</sequence>